<evidence type="ECO:0000313" key="2">
    <source>
        <dbReference type="Proteomes" id="UP000470470"/>
    </source>
</evidence>
<proteinExistence type="predicted"/>
<accession>A0A7K3WHF7</accession>
<reference evidence="1 2" key="1">
    <citation type="submission" date="2020-02" db="EMBL/GenBank/DDBJ databases">
        <title>The whole genome sequence of CPCC 205119.</title>
        <authorList>
            <person name="Jiang Z."/>
        </authorList>
    </citation>
    <scope>NUCLEOTIDE SEQUENCE [LARGE SCALE GENOMIC DNA]</scope>
    <source>
        <strain evidence="1 2">CPCC 205119</strain>
    </source>
</reference>
<evidence type="ECO:0008006" key="3">
    <source>
        <dbReference type="Google" id="ProtNLM"/>
    </source>
</evidence>
<keyword evidence="2" id="KW-1185">Reference proteome</keyword>
<sequence>MIYRPSMSAWITCPQLQPGEHTLFRALANTFSGGWRALGGWVTVTDRRLLFSPHRVDALTGGRPISIDRTAIRRVTVNRPGLHAARQHGPAGLVRRHVEVQHGDGSSFFLVTRPGELLQVLQEPIPR</sequence>
<dbReference type="EMBL" id="JAAGWK010000026">
    <property type="protein sequence ID" value="NEL55918.1"/>
    <property type="molecule type" value="Genomic_DNA"/>
</dbReference>
<name>A0A7K3WHF7_9ACTN</name>
<evidence type="ECO:0000313" key="1">
    <source>
        <dbReference type="EMBL" id="NEL55918.1"/>
    </source>
</evidence>
<gene>
    <name evidence="1" type="ORF">G1H19_18230</name>
</gene>
<dbReference type="RefSeq" id="WP_152730545.1">
    <property type="nucleotide sequence ID" value="NZ_JAABOZ010000002.1"/>
</dbReference>
<dbReference type="Proteomes" id="UP000470470">
    <property type="component" value="Unassembled WGS sequence"/>
</dbReference>
<comment type="caution">
    <text evidence="1">The sequence shown here is derived from an EMBL/GenBank/DDBJ whole genome shotgun (WGS) entry which is preliminary data.</text>
</comment>
<dbReference type="AlphaFoldDB" id="A0A7K3WHF7"/>
<organism evidence="1 2">
    <name type="scientific">Goekera deserti</name>
    <dbReference type="NCBI Taxonomy" id="2497753"/>
    <lineage>
        <taxon>Bacteria</taxon>
        <taxon>Bacillati</taxon>
        <taxon>Actinomycetota</taxon>
        <taxon>Actinomycetes</taxon>
        <taxon>Geodermatophilales</taxon>
        <taxon>Geodermatophilaceae</taxon>
        <taxon>Goekera</taxon>
    </lineage>
</organism>
<protein>
    <recommendedName>
        <fullName evidence="3">GRAM domain-containing protein</fullName>
    </recommendedName>
</protein>